<organism evidence="5 6">
    <name type="scientific">Tritrichomonas foetus</name>
    <dbReference type="NCBI Taxonomy" id="1144522"/>
    <lineage>
        <taxon>Eukaryota</taxon>
        <taxon>Metamonada</taxon>
        <taxon>Parabasalia</taxon>
        <taxon>Tritrichomonadida</taxon>
        <taxon>Tritrichomonadidae</taxon>
        <taxon>Tritrichomonas</taxon>
    </lineage>
</organism>
<accession>A0A1J4JJ37</accession>
<dbReference type="Proteomes" id="UP000179807">
    <property type="component" value="Unassembled WGS sequence"/>
</dbReference>
<evidence type="ECO:0000313" key="5">
    <source>
        <dbReference type="EMBL" id="OHS99174.1"/>
    </source>
</evidence>
<feature type="domain" description="U2A'/phosphoprotein 32 family A C-terminal" evidence="4">
    <location>
        <begin position="109"/>
        <end position="127"/>
    </location>
</feature>
<feature type="region of interest" description="Disordered" evidence="3">
    <location>
        <begin position="205"/>
        <end position="235"/>
    </location>
</feature>
<evidence type="ECO:0000256" key="3">
    <source>
        <dbReference type="SAM" id="MobiDB-lite"/>
    </source>
</evidence>
<dbReference type="SUPFAM" id="SSF52058">
    <property type="entry name" value="L domain-like"/>
    <property type="match status" value="1"/>
</dbReference>
<evidence type="ECO:0000313" key="6">
    <source>
        <dbReference type="Proteomes" id="UP000179807"/>
    </source>
</evidence>
<dbReference type="GeneID" id="94844350"/>
<proteinExistence type="predicted"/>
<dbReference type="EMBL" id="MLAK01001019">
    <property type="protein sequence ID" value="OHS99174.1"/>
    <property type="molecule type" value="Genomic_DNA"/>
</dbReference>
<dbReference type="SMART" id="SM00446">
    <property type="entry name" value="LRRcap"/>
    <property type="match status" value="1"/>
</dbReference>
<gene>
    <name evidence="5" type="ORF">TRFO_34410</name>
</gene>
<name>A0A1J4JJ37_9EUKA</name>
<keyword evidence="2" id="KW-0677">Repeat</keyword>
<dbReference type="AlphaFoldDB" id="A0A1J4JJ37"/>
<dbReference type="RefSeq" id="XP_068352311.1">
    <property type="nucleotide sequence ID" value="XM_068509646.1"/>
</dbReference>
<dbReference type="OrthoDB" id="1517790at2759"/>
<feature type="compositionally biased region" description="Low complexity" evidence="3">
    <location>
        <begin position="149"/>
        <end position="161"/>
    </location>
</feature>
<evidence type="ECO:0000259" key="4">
    <source>
        <dbReference type="SMART" id="SM00446"/>
    </source>
</evidence>
<dbReference type="PANTHER" id="PTHR18849">
    <property type="entry name" value="LEUCINE RICH REPEAT PROTEIN"/>
    <property type="match status" value="1"/>
</dbReference>
<feature type="region of interest" description="Disordered" evidence="3">
    <location>
        <begin position="135"/>
        <end position="161"/>
    </location>
</feature>
<dbReference type="VEuPathDB" id="TrichDB:TRFO_34410"/>
<dbReference type="Gene3D" id="3.80.10.10">
    <property type="entry name" value="Ribonuclease Inhibitor"/>
    <property type="match status" value="1"/>
</dbReference>
<comment type="caution">
    <text evidence="5">The sequence shown here is derived from an EMBL/GenBank/DDBJ whole genome shotgun (WGS) entry which is preliminary data.</text>
</comment>
<dbReference type="PROSITE" id="PS51450">
    <property type="entry name" value="LRR"/>
    <property type="match status" value="1"/>
</dbReference>
<sequence>MDSHSNNNKLTEHMVLTKTRANSLTNIVQLNMWGYNLVDVSLFEYMENIEVVSLSINNIRSLQPFSKCTKLRQLLLRHNEIDDFDQLNFLINLHNLTNLGLSENPIASQSNYREIVINKLPQLKILDSIEITESERHAKSQYREEPITSSNSNGSYRSNNSQNSNHIISLCSNDLEFNDKHNNETNHRSRKNFNCNFDQQNYYNENQEIIETTKPNDSPRRHRRRRNRENSDRNKIQNSFNEEKMLIHSRSLRYSNDTVNYSRIKSNESNEDAILTAVLALLPELSSESLSIVINTAKRVSIQKD</sequence>
<dbReference type="Pfam" id="PF14580">
    <property type="entry name" value="LRR_9"/>
    <property type="match status" value="1"/>
</dbReference>
<keyword evidence="1" id="KW-0433">Leucine-rich repeat</keyword>
<dbReference type="PANTHER" id="PTHR18849:SF0">
    <property type="entry name" value="CILIA- AND FLAGELLA-ASSOCIATED PROTEIN 410-RELATED"/>
    <property type="match status" value="1"/>
</dbReference>
<reference evidence="5" key="1">
    <citation type="submission" date="2016-10" db="EMBL/GenBank/DDBJ databases">
        <authorList>
            <person name="Benchimol M."/>
            <person name="Almeida L.G."/>
            <person name="Vasconcelos A.T."/>
            <person name="Perreira-Neves A."/>
            <person name="Rosa I.A."/>
            <person name="Tasca T."/>
            <person name="Bogo M.R."/>
            <person name="de Souza W."/>
        </authorList>
    </citation>
    <scope>NUCLEOTIDE SEQUENCE [LARGE SCALE GENOMIC DNA]</scope>
    <source>
        <strain evidence="5">K</strain>
    </source>
</reference>
<evidence type="ECO:0000256" key="1">
    <source>
        <dbReference type="ARBA" id="ARBA00022614"/>
    </source>
</evidence>
<evidence type="ECO:0000256" key="2">
    <source>
        <dbReference type="ARBA" id="ARBA00022737"/>
    </source>
</evidence>
<feature type="compositionally biased region" description="Basic and acidic residues" evidence="3">
    <location>
        <begin position="135"/>
        <end position="146"/>
    </location>
</feature>
<dbReference type="InterPro" id="IPR032675">
    <property type="entry name" value="LRR_dom_sf"/>
</dbReference>
<keyword evidence="6" id="KW-1185">Reference proteome</keyword>
<protein>
    <submittedName>
        <fullName evidence="5">Leucine Rich Repeat family protein</fullName>
    </submittedName>
</protein>
<dbReference type="InterPro" id="IPR003603">
    <property type="entry name" value="U2A'_phosphoprotein32A_C"/>
</dbReference>
<dbReference type="InterPro" id="IPR001611">
    <property type="entry name" value="Leu-rich_rpt"/>
</dbReference>